<comment type="similarity">
    <text evidence="1">Belongs to the apolipoprotein L family.</text>
</comment>
<evidence type="ECO:0000256" key="1">
    <source>
        <dbReference type="ARBA" id="ARBA00010090"/>
    </source>
</evidence>
<evidence type="ECO:0000313" key="3">
    <source>
        <dbReference type="Proteomes" id="UP000261520"/>
    </source>
</evidence>
<dbReference type="InterPro" id="IPR008405">
    <property type="entry name" value="ApoL"/>
</dbReference>
<sequence length="496" mass="54430">LSSHKEYLSGSFCSVSSRDTLQSSLQQYISDCYDDIGIIRDFTNRSDQWEQARQAEVQELDRSGLSELEMGAVLEKTLAGLKDLQSFLEAVERLVASSVHVFMQQKNPEVYGVVLSCHVMAPLLLLFKKDNELFFEAKVPNKQVFQKQLNSYIRTARILWEGFKQSPLDNINLNPPQIHLEDVSEEDIQRMLSQIQLSLSVSSSVSRADPQFRMLCLFQGKSSKFRQMLSELKPQMEECLGQLEECAQKLDSMNHGARISGVVSSSAGIAGGILSILGVIAIPVTAGTSLALTAAGVGIGATSGIQGIVTTAVEHGVNNTQNDRAKEVYEKCMKLMKQMQQSVHDIIHEHFQGLSHDVLKESLIGTYSGGVLVNNLFGVAGIIKEHIKEGEEAVNAALELTEVGAEVGKAVSTGVQVANVARVTSGAMNAVFAGVDVYFLYSNIKGLVDGTETEVSKWIRARSGLCRAEIQSWQKTQDLIGQDERLSDQELLKKPF</sequence>
<dbReference type="Proteomes" id="UP000261520">
    <property type="component" value="Unplaced"/>
</dbReference>
<dbReference type="Pfam" id="PF05461">
    <property type="entry name" value="ApoL"/>
    <property type="match status" value="1"/>
</dbReference>
<accession>A0A3B3ZSW2</accession>
<dbReference type="GO" id="GO:0008289">
    <property type="term" value="F:lipid binding"/>
    <property type="evidence" value="ECO:0007669"/>
    <property type="project" value="InterPro"/>
</dbReference>
<evidence type="ECO:0000313" key="2">
    <source>
        <dbReference type="Ensembl" id="ENSPMGP00000007396.1"/>
    </source>
</evidence>
<dbReference type="GO" id="GO:0042157">
    <property type="term" value="P:lipoprotein metabolic process"/>
    <property type="evidence" value="ECO:0007669"/>
    <property type="project" value="InterPro"/>
</dbReference>
<proteinExistence type="inferred from homology"/>
<keyword evidence="3" id="KW-1185">Reference proteome</keyword>
<protein>
    <submittedName>
        <fullName evidence="2">Uncharacterized protein</fullName>
    </submittedName>
</protein>
<dbReference type="PANTHER" id="PTHR14096">
    <property type="entry name" value="APOLIPOPROTEIN L"/>
    <property type="match status" value="1"/>
</dbReference>
<reference evidence="2" key="1">
    <citation type="submission" date="2025-08" db="UniProtKB">
        <authorList>
            <consortium name="Ensembl"/>
        </authorList>
    </citation>
    <scope>IDENTIFICATION</scope>
</reference>
<organism evidence="2 3">
    <name type="scientific">Periophthalmus magnuspinnatus</name>
    <dbReference type="NCBI Taxonomy" id="409849"/>
    <lineage>
        <taxon>Eukaryota</taxon>
        <taxon>Metazoa</taxon>
        <taxon>Chordata</taxon>
        <taxon>Craniata</taxon>
        <taxon>Vertebrata</taxon>
        <taxon>Euteleostomi</taxon>
        <taxon>Actinopterygii</taxon>
        <taxon>Neopterygii</taxon>
        <taxon>Teleostei</taxon>
        <taxon>Neoteleostei</taxon>
        <taxon>Acanthomorphata</taxon>
        <taxon>Gobiaria</taxon>
        <taxon>Gobiiformes</taxon>
        <taxon>Gobioidei</taxon>
        <taxon>Gobiidae</taxon>
        <taxon>Oxudercinae</taxon>
        <taxon>Periophthalmus</taxon>
    </lineage>
</organism>
<dbReference type="Ensembl" id="ENSPMGT00000007872.1">
    <property type="protein sequence ID" value="ENSPMGP00000007396.1"/>
    <property type="gene ID" value="ENSPMGG00000006131.1"/>
</dbReference>
<dbReference type="STRING" id="409849.ENSPMGP00000007396"/>
<dbReference type="PANTHER" id="PTHR14096:SF57">
    <property type="entry name" value="APOLIPOPROTEIN L4"/>
    <property type="match status" value="1"/>
</dbReference>
<dbReference type="GO" id="GO:0006869">
    <property type="term" value="P:lipid transport"/>
    <property type="evidence" value="ECO:0007669"/>
    <property type="project" value="InterPro"/>
</dbReference>
<reference evidence="2" key="2">
    <citation type="submission" date="2025-09" db="UniProtKB">
        <authorList>
            <consortium name="Ensembl"/>
        </authorList>
    </citation>
    <scope>IDENTIFICATION</scope>
</reference>
<dbReference type="GO" id="GO:0016020">
    <property type="term" value="C:membrane"/>
    <property type="evidence" value="ECO:0007669"/>
    <property type="project" value="TreeGrafter"/>
</dbReference>
<name>A0A3B3ZSW2_9GOBI</name>
<dbReference type="GO" id="GO:0005576">
    <property type="term" value="C:extracellular region"/>
    <property type="evidence" value="ECO:0007669"/>
    <property type="project" value="InterPro"/>
</dbReference>
<dbReference type="AlphaFoldDB" id="A0A3B3ZSW2"/>